<evidence type="ECO:0000313" key="2">
    <source>
        <dbReference type="EMBL" id="KIM27793.1"/>
    </source>
</evidence>
<dbReference type="STRING" id="933852.A0A0C2WNH3"/>
<feature type="compositionally biased region" description="Polar residues" evidence="1">
    <location>
        <begin position="268"/>
        <end position="281"/>
    </location>
</feature>
<reference evidence="2 3" key="1">
    <citation type="submission" date="2014-04" db="EMBL/GenBank/DDBJ databases">
        <authorList>
            <consortium name="DOE Joint Genome Institute"/>
            <person name="Kuo A."/>
            <person name="Zuccaro A."/>
            <person name="Kohler A."/>
            <person name="Nagy L.G."/>
            <person name="Floudas D."/>
            <person name="Copeland A."/>
            <person name="Barry K.W."/>
            <person name="Cichocki N."/>
            <person name="Veneault-Fourrey C."/>
            <person name="LaButti K."/>
            <person name="Lindquist E.A."/>
            <person name="Lipzen A."/>
            <person name="Lundell T."/>
            <person name="Morin E."/>
            <person name="Murat C."/>
            <person name="Sun H."/>
            <person name="Tunlid A."/>
            <person name="Henrissat B."/>
            <person name="Grigoriev I.V."/>
            <person name="Hibbett D.S."/>
            <person name="Martin F."/>
            <person name="Nordberg H.P."/>
            <person name="Cantor M.N."/>
            <person name="Hua S.X."/>
        </authorList>
    </citation>
    <scope>NUCLEOTIDE SEQUENCE [LARGE SCALE GENOMIC DNA]</scope>
    <source>
        <strain evidence="2 3">MAFF 305830</strain>
    </source>
</reference>
<gene>
    <name evidence="2" type="ORF">M408DRAFT_16457</name>
</gene>
<organism evidence="2 3">
    <name type="scientific">Serendipita vermifera MAFF 305830</name>
    <dbReference type="NCBI Taxonomy" id="933852"/>
    <lineage>
        <taxon>Eukaryota</taxon>
        <taxon>Fungi</taxon>
        <taxon>Dikarya</taxon>
        <taxon>Basidiomycota</taxon>
        <taxon>Agaricomycotina</taxon>
        <taxon>Agaricomycetes</taxon>
        <taxon>Sebacinales</taxon>
        <taxon>Serendipitaceae</taxon>
        <taxon>Serendipita</taxon>
    </lineage>
</organism>
<name>A0A0C2WNH3_SERVB</name>
<protein>
    <submittedName>
        <fullName evidence="2">Uncharacterized protein</fullName>
    </submittedName>
</protein>
<keyword evidence="3" id="KW-1185">Reference proteome</keyword>
<proteinExistence type="predicted"/>
<dbReference type="HOGENOM" id="CLU_046231_1_0_1"/>
<feature type="compositionally biased region" description="Polar residues" evidence="1">
    <location>
        <begin position="10"/>
        <end position="33"/>
    </location>
</feature>
<reference evidence="3" key="2">
    <citation type="submission" date="2015-01" db="EMBL/GenBank/DDBJ databases">
        <title>Evolutionary Origins and Diversification of the Mycorrhizal Mutualists.</title>
        <authorList>
            <consortium name="DOE Joint Genome Institute"/>
            <consortium name="Mycorrhizal Genomics Consortium"/>
            <person name="Kohler A."/>
            <person name="Kuo A."/>
            <person name="Nagy L.G."/>
            <person name="Floudas D."/>
            <person name="Copeland A."/>
            <person name="Barry K.W."/>
            <person name="Cichocki N."/>
            <person name="Veneault-Fourrey C."/>
            <person name="LaButti K."/>
            <person name="Lindquist E.A."/>
            <person name="Lipzen A."/>
            <person name="Lundell T."/>
            <person name="Morin E."/>
            <person name="Murat C."/>
            <person name="Riley R."/>
            <person name="Ohm R."/>
            <person name="Sun H."/>
            <person name="Tunlid A."/>
            <person name="Henrissat B."/>
            <person name="Grigoriev I.V."/>
            <person name="Hibbett D.S."/>
            <person name="Martin F."/>
        </authorList>
    </citation>
    <scope>NUCLEOTIDE SEQUENCE [LARGE SCALE GENOMIC DNA]</scope>
    <source>
        <strain evidence="3">MAFF 305830</strain>
    </source>
</reference>
<feature type="region of interest" description="Disordered" evidence="1">
    <location>
        <begin position="1"/>
        <end position="47"/>
    </location>
</feature>
<dbReference type="EMBL" id="KN824296">
    <property type="protein sequence ID" value="KIM27793.1"/>
    <property type="molecule type" value="Genomic_DNA"/>
</dbReference>
<evidence type="ECO:0000256" key="1">
    <source>
        <dbReference type="SAM" id="MobiDB-lite"/>
    </source>
</evidence>
<accession>A0A0C2WNH3</accession>
<sequence length="439" mass="48206">MPKRPGSPLEAQNTRKVSRFPSETQVLPEQSVNPEDERNGQPTQVTAEASLESAETIETEDKMQKLSDLLSFEGLKTHEEIHARFHLLAHELLYNYRIRIRRQNNNTEEGNTEETGNPPENAYSDVELQLMEMEFYLIIPGVHEDPYCHGSLEQTKSGCWYFHRAPRYTTSSTVMASVGGGYRSGSRKGLDITIGSAVESSDTTRQAGTSIPQSQMPRGGILFRSARDVSTGAIVSGPSLLVDFILSKCGVDAIETLVSDEWKEDTSALNASKGNGSTPQVSIVPVTSEPSLRPDADKSFTYYTTPRIGLDLSHNTARPVAGNPRVQYVQQSYRFLVEPHLLKANGRPQMFVGLLPHMMNTLGMKLPFGLGERERLIAAIAKLGGFTPKGAQSYMQYYETGKKGGLKLLGSFCGAQGKGVCQSPEKLLQMFGALHTSGL</sequence>
<dbReference type="OrthoDB" id="16851at2759"/>
<dbReference type="Proteomes" id="UP000054097">
    <property type="component" value="Unassembled WGS sequence"/>
</dbReference>
<feature type="region of interest" description="Disordered" evidence="1">
    <location>
        <begin position="268"/>
        <end position="289"/>
    </location>
</feature>
<evidence type="ECO:0000313" key="3">
    <source>
        <dbReference type="Proteomes" id="UP000054097"/>
    </source>
</evidence>
<dbReference type="AlphaFoldDB" id="A0A0C2WNH3"/>